<dbReference type="CDD" id="cd00090">
    <property type="entry name" value="HTH_ARSR"/>
    <property type="match status" value="1"/>
</dbReference>
<organism evidence="2 3">
    <name type="scientific">Embleya hyalina</name>
    <dbReference type="NCBI Taxonomy" id="516124"/>
    <lineage>
        <taxon>Bacteria</taxon>
        <taxon>Bacillati</taxon>
        <taxon>Actinomycetota</taxon>
        <taxon>Actinomycetes</taxon>
        <taxon>Kitasatosporales</taxon>
        <taxon>Streptomycetaceae</taxon>
        <taxon>Embleya</taxon>
    </lineage>
</organism>
<keyword evidence="3" id="KW-1185">Reference proteome</keyword>
<dbReference type="SMART" id="SM00418">
    <property type="entry name" value="HTH_ARSR"/>
    <property type="match status" value="1"/>
</dbReference>
<dbReference type="EMBL" id="BIFH01000067">
    <property type="protein sequence ID" value="GCE02528.1"/>
    <property type="molecule type" value="Genomic_DNA"/>
</dbReference>
<gene>
    <name evidence="2" type="ORF">EHYA_10305</name>
</gene>
<dbReference type="GO" id="GO:0003700">
    <property type="term" value="F:DNA-binding transcription factor activity"/>
    <property type="evidence" value="ECO:0007669"/>
    <property type="project" value="InterPro"/>
</dbReference>
<name>A0A401Z6T8_9ACTN</name>
<comment type="caution">
    <text evidence="2">The sequence shown here is derived from an EMBL/GenBank/DDBJ whole genome shotgun (WGS) entry which is preliminary data.</text>
</comment>
<dbReference type="SUPFAM" id="SSF46785">
    <property type="entry name" value="Winged helix' DNA-binding domain"/>
    <property type="match status" value="1"/>
</dbReference>
<dbReference type="InterPro" id="IPR036388">
    <property type="entry name" value="WH-like_DNA-bd_sf"/>
</dbReference>
<dbReference type="AlphaFoldDB" id="A0A401Z6T8"/>
<dbReference type="Gene3D" id="1.10.10.10">
    <property type="entry name" value="Winged helix-like DNA-binding domain superfamily/Winged helix DNA-binding domain"/>
    <property type="match status" value="1"/>
</dbReference>
<reference evidence="2 3" key="1">
    <citation type="submission" date="2018-12" db="EMBL/GenBank/DDBJ databases">
        <title>Draft genome sequence of Embleya hyalina NBRC 13850T.</title>
        <authorList>
            <person name="Komaki H."/>
            <person name="Hosoyama A."/>
            <person name="Kimura A."/>
            <person name="Ichikawa N."/>
            <person name="Tamura T."/>
        </authorList>
    </citation>
    <scope>NUCLEOTIDE SEQUENCE [LARGE SCALE GENOMIC DNA]</scope>
    <source>
        <strain evidence="2 3">NBRC 13850</strain>
    </source>
</reference>
<dbReference type="Pfam" id="PF12840">
    <property type="entry name" value="HTH_20"/>
    <property type="match status" value="1"/>
</dbReference>
<evidence type="ECO:0000313" key="2">
    <source>
        <dbReference type="EMBL" id="GCE02528.1"/>
    </source>
</evidence>
<protein>
    <recommendedName>
        <fullName evidence="1">HTH arsR-type domain-containing protein</fullName>
    </recommendedName>
</protein>
<dbReference type="InterPro" id="IPR036390">
    <property type="entry name" value="WH_DNA-bd_sf"/>
</dbReference>
<evidence type="ECO:0000313" key="3">
    <source>
        <dbReference type="Proteomes" id="UP000286931"/>
    </source>
</evidence>
<proteinExistence type="predicted"/>
<dbReference type="InterPro" id="IPR001845">
    <property type="entry name" value="HTH_ArsR_DNA-bd_dom"/>
</dbReference>
<accession>A0A401Z6T8</accession>
<evidence type="ECO:0000259" key="1">
    <source>
        <dbReference type="SMART" id="SM00418"/>
    </source>
</evidence>
<sequence length="340" mass="36280">MGRVVQLGAVERLHVRVHRHPGATLFPLLQDVFGHRVHGVPARWRDVVRRALPAGAAAVVGPLLASRPGWIPDRLALVHDLDVHDVTTLEEELASADPALLAEEVATYHAAGIPPAWRPLLDDPAGFVTAYRCLVAAAWAAFAPLWRDADALMGRETERIGLAAVTGGLDGLLAGLGGHIRYEENILKLPHPCPGHLGELGSRPLVLMPLASGYTAGMYGADRTDALWIAYAVPGLGRITGHPGRPGHGGPKAGGDGLSLVLGPVRAEILRSLPRTPTVGELAHHLQVGVSTATYHCQHLEAAGLLRRERHGQRVRLLPTDRGTALTHLLAAPVPPRRTY</sequence>
<dbReference type="InterPro" id="IPR011991">
    <property type="entry name" value="ArsR-like_HTH"/>
</dbReference>
<dbReference type="Proteomes" id="UP000286931">
    <property type="component" value="Unassembled WGS sequence"/>
</dbReference>
<feature type="domain" description="HTH arsR-type" evidence="1">
    <location>
        <begin position="256"/>
        <end position="331"/>
    </location>
</feature>